<proteinExistence type="predicted"/>
<dbReference type="Proteomes" id="UP001221898">
    <property type="component" value="Unassembled WGS sequence"/>
</dbReference>
<name>A0AAD7SS48_9TELE</name>
<keyword evidence="3" id="KW-1185">Reference proteome</keyword>
<feature type="region of interest" description="Disordered" evidence="1">
    <location>
        <begin position="1"/>
        <end position="100"/>
    </location>
</feature>
<accession>A0AAD7SS48</accession>
<dbReference type="AlphaFoldDB" id="A0AAD7SS48"/>
<organism evidence="2 3">
    <name type="scientific">Aldrovandia affinis</name>
    <dbReference type="NCBI Taxonomy" id="143900"/>
    <lineage>
        <taxon>Eukaryota</taxon>
        <taxon>Metazoa</taxon>
        <taxon>Chordata</taxon>
        <taxon>Craniata</taxon>
        <taxon>Vertebrata</taxon>
        <taxon>Euteleostomi</taxon>
        <taxon>Actinopterygii</taxon>
        <taxon>Neopterygii</taxon>
        <taxon>Teleostei</taxon>
        <taxon>Notacanthiformes</taxon>
        <taxon>Halosauridae</taxon>
        <taxon>Aldrovandia</taxon>
    </lineage>
</organism>
<sequence length="100" mass="10404">MPPLQSRLWDKERRSGQSVVSVTEAEPRASHCPAPAPAAPGHASLKQPIGRGGGQGASNPARLPAFPAVSRVQQCRRRQAPALTSSPPRLPIAADAVIGT</sequence>
<protein>
    <submittedName>
        <fullName evidence="2">Uncharacterized protein</fullName>
    </submittedName>
</protein>
<comment type="caution">
    <text evidence="2">The sequence shown here is derived from an EMBL/GenBank/DDBJ whole genome shotgun (WGS) entry which is preliminary data.</text>
</comment>
<evidence type="ECO:0000313" key="3">
    <source>
        <dbReference type="Proteomes" id="UP001221898"/>
    </source>
</evidence>
<gene>
    <name evidence="2" type="ORF">AAFF_G00268680</name>
</gene>
<evidence type="ECO:0000256" key="1">
    <source>
        <dbReference type="SAM" id="MobiDB-lite"/>
    </source>
</evidence>
<dbReference type="EMBL" id="JAINUG010000037">
    <property type="protein sequence ID" value="KAJ8407824.1"/>
    <property type="molecule type" value="Genomic_DNA"/>
</dbReference>
<evidence type="ECO:0000313" key="2">
    <source>
        <dbReference type="EMBL" id="KAJ8407824.1"/>
    </source>
</evidence>
<reference evidence="2" key="1">
    <citation type="journal article" date="2023" name="Science">
        <title>Genome structures resolve the early diversification of teleost fishes.</title>
        <authorList>
            <person name="Parey E."/>
            <person name="Louis A."/>
            <person name="Montfort J."/>
            <person name="Bouchez O."/>
            <person name="Roques C."/>
            <person name="Iampietro C."/>
            <person name="Lluch J."/>
            <person name="Castinel A."/>
            <person name="Donnadieu C."/>
            <person name="Desvignes T."/>
            <person name="Floi Bucao C."/>
            <person name="Jouanno E."/>
            <person name="Wen M."/>
            <person name="Mejri S."/>
            <person name="Dirks R."/>
            <person name="Jansen H."/>
            <person name="Henkel C."/>
            <person name="Chen W.J."/>
            <person name="Zahm M."/>
            <person name="Cabau C."/>
            <person name="Klopp C."/>
            <person name="Thompson A.W."/>
            <person name="Robinson-Rechavi M."/>
            <person name="Braasch I."/>
            <person name="Lecointre G."/>
            <person name="Bobe J."/>
            <person name="Postlethwait J.H."/>
            <person name="Berthelot C."/>
            <person name="Roest Crollius H."/>
            <person name="Guiguen Y."/>
        </authorList>
    </citation>
    <scope>NUCLEOTIDE SEQUENCE</scope>
    <source>
        <strain evidence="2">NC1722</strain>
    </source>
</reference>